<dbReference type="EMBL" id="AGEE01000014">
    <property type="protein sequence ID" value="EHO13050.1"/>
    <property type="molecule type" value="Genomic_DNA"/>
</dbReference>
<dbReference type="InterPro" id="IPR005094">
    <property type="entry name" value="Endonuclease_MobA/VirD2"/>
</dbReference>
<sequence>MIAKIGKGSNLIGALSYNQLKVDKGQGSVLFANNLPEPHNTSNYIAKLYTHFEPYILLNNKTEKVVRHISLNPNPTDNIDDNTLNEIAQEYMNSMGYENQPYIVYKHSDIEREHIHIVTVCTNLEGKKIDDKYDHLKSMKTCREIEKQFNLTSSVNQIHKEFKQTQLTPVDHTKHNLKGQIASVIRYLPKYYNYDSLTSYNALLSLFNIRAEKVDALYNEQTKQGLVYFAINEIGEKASNPFKASLFGKNASYQALEKHFEKSKEVLKNKSNKSNIKQTIEIALNTTNSQKEFKVALLNHGINVVIFQNKDNRIYGVTFIDHNSKSVYKGSDLGKVLSANILNQKWSSTEEQNNSISAITKLRNFKESTESTEFIEVHPMFDYLRPDYRSFNNYEFVSLFNLFNNNYEADYQELSFKQKVKKRKRKRPL</sequence>
<dbReference type="AlphaFoldDB" id="A0AAV3F439"/>
<reference evidence="2 3" key="1">
    <citation type="submission" date="2011-11" db="EMBL/GenBank/DDBJ databases">
        <title>The Genome Sequence of Myroides odoratimimus CIP 101113.</title>
        <authorList>
            <person name="Earl A."/>
            <person name="Ward D."/>
            <person name="Feldgarden M."/>
            <person name="Gevers D."/>
            <person name="Huys G."/>
            <person name="Young S.K."/>
            <person name="Zeng Q."/>
            <person name="Gargeya S."/>
            <person name="Fitzgerald M."/>
            <person name="Haas B."/>
            <person name="Abouelleil A."/>
            <person name="Alvarado L."/>
            <person name="Arachchi H.M."/>
            <person name="Berlin A."/>
            <person name="Brown A."/>
            <person name="Chapman S.B."/>
            <person name="Chen Z."/>
            <person name="Dunbar C."/>
            <person name="Freedman E."/>
            <person name="Gearin G."/>
            <person name="Goldberg J."/>
            <person name="Griggs A."/>
            <person name="Gujja S."/>
            <person name="Heiman D."/>
            <person name="Howarth C."/>
            <person name="Larson L."/>
            <person name="Lui A."/>
            <person name="MacDonald P.J.P."/>
            <person name="Montmayeur A."/>
            <person name="Murphy C."/>
            <person name="Neiman D."/>
            <person name="Pearson M."/>
            <person name="Priest M."/>
            <person name="Roberts A."/>
            <person name="Saif S."/>
            <person name="Shea T."/>
            <person name="Shenoy N."/>
            <person name="Sisk P."/>
            <person name="Stolte C."/>
            <person name="Sykes S."/>
            <person name="Wortman J."/>
            <person name="Nusbaum C."/>
            <person name="Birren B."/>
        </authorList>
    </citation>
    <scope>NUCLEOTIDE SEQUENCE [LARGE SCALE GENOMIC DNA]</scope>
    <source>
        <strain evidence="2 3">CIP 101113</strain>
    </source>
</reference>
<proteinExistence type="predicted"/>
<protein>
    <recommendedName>
        <fullName evidence="1">MobA/VirD2-like nuclease domain-containing protein</fullName>
    </recommendedName>
</protein>
<dbReference type="NCBIfam" id="NF041325">
    <property type="entry name" value="Bacteroid_MobB"/>
    <property type="match status" value="1"/>
</dbReference>
<organism evidence="2 3">
    <name type="scientific">Myroides odoratimimus CIP 101113</name>
    <dbReference type="NCBI Taxonomy" id="883154"/>
    <lineage>
        <taxon>Bacteria</taxon>
        <taxon>Pseudomonadati</taxon>
        <taxon>Bacteroidota</taxon>
        <taxon>Flavobacteriia</taxon>
        <taxon>Flavobacteriales</taxon>
        <taxon>Flavobacteriaceae</taxon>
        <taxon>Myroides</taxon>
    </lineage>
</organism>
<gene>
    <name evidence="2" type="ORF">HMPREF9715_01457</name>
</gene>
<comment type="caution">
    <text evidence="2">The sequence shown here is derived from an EMBL/GenBank/DDBJ whole genome shotgun (WGS) entry which is preliminary data.</text>
</comment>
<dbReference type="Pfam" id="PF03432">
    <property type="entry name" value="Relaxase"/>
    <property type="match status" value="1"/>
</dbReference>
<feature type="domain" description="MobA/VirD2-like nuclease" evidence="1">
    <location>
        <begin position="43"/>
        <end position="151"/>
    </location>
</feature>
<dbReference type="Proteomes" id="UP000004834">
    <property type="component" value="Unassembled WGS sequence"/>
</dbReference>
<evidence type="ECO:0000313" key="3">
    <source>
        <dbReference type="Proteomes" id="UP000004834"/>
    </source>
</evidence>
<evidence type="ECO:0000259" key="1">
    <source>
        <dbReference type="Pfam" id="PF03432"/>
    </source>
</evidence>
<dbReference type="RefSeq" id="WP_006263313.1">
    <property type="nucleotide sequence ID" value="NZ_JH590837.1"/>
</dbReference>
<accession>A0AAV3F439</accession>
<name>A0AAV3F439_9FLAO</name>
<evidence type="ECO:0000313" key="2">
    <source>
        <dbReference type="EMBL" id="EHO13050.1"/>
    </source>
</evidence>